<keyword evidence="2" id="KW-1185">Reference proteome</keyword>
<dbReference type="EMBL" id="JAVRHU010000005">
    <property type="protein sequence ID" value="MDT0622772.1"/>
    <property type="molecule type" value="Genomic_DNA"/>
</dbReference>
<comment type="caution">
    <text evidence="1">The sequence shown here is derived from an EMBL/GenBank/DDBJ whole genome shotgun (WGS) entry which is preliminary data.</text>
</comment>
<accession>A0ABU3BKU8</accession>
<gene>
    <name evidence="1" type="ORF">RM520_14175</name>
</gene>
<protein>
    <recommendedName>
        <fullName evidence="3">Transposase</fullName>
    </recommendedName>
</protein>
<name>A0ABU3BKU8_9FLAO</name>
<sequence length="77" mass="9431">MYFKSTKYTNPTELLKDVEINNGTLLFFDNIYRSPEEHFYWKNFVHWNKATVTIDLYYCGLVFLRKEQAKEHFTIRI</sequence>
<evidence type="ECO:0000313" key="1">
    <source>
        <dbReference type="EMBL" id="MDT0622772.1"/>
    </source>
</evidence>
<dbReference type="Proteomes" id="UP001250662">
    <property type="component" value="Unassembled WGS sequence"/>
</dbReference>
<evidence type="ECO:0008006" key="3">
    <source>
        <dbReference type="Google" id="ProtNLM"/>
    </source>
</evidence>
<dbReference type="RefSeq" id="WP_311386216.1">
    <property type="nucleotide sequence ID" value="NZ_JAVRHU010000005.1"/>
</dbReference>
<evidence type="ECO:0000313" key="2">
    <source>
        <dbReference type="Proteomes" id="UP001250662"/>
    </source>
</evidence>
<proteinExistence type="predicted"/>
<organism evidence="1 2">
    <name type="scientific">Croceitalea vernalis</name>
    <dbReference type="NCBI Taxonomy" id="3075599"/>
    <lineage>
        <taxon>Bacteria</taxon>
        <taxon>Pseudomonadati</taxon>
        <taxon>Bacteroidota</taxon>
        <taxon>Flavobacteriia</taxon>
        <taxon>Flavobacteriales</taxon>
        <taxon>Flavobacteriaceae</taxon>
        <taxon>Croceitalea</taxon>
    </lineage>
</organism>
<reference evidence="1 2" key="1">
    <citation type="submission" date="2023-09" db="EMBL/GenBank/DDBJ databases">
        <authorList>
            <person name="Rey-Velasco X."/>
        </authorList>
    </citation>
    <scope>NUCLEOTIDE SEQUENCE [LARGE SCALE GENOMIC DNA]</scope>
    <source>
        <strain evidence="1 2">P007</strain>
    </source>
</reference>